<gene>
    <name evidence="1" type="ORF">ACOLOM_LOCUS8392</name>
</gene>
<sequence>RGVTTRQANGDLVHFHRTEIYGSKYSYVVKFDMTSLYELSRLNALRTSLRGNDDKTDTNDLEMEMPSHRDEESAAFFAPFYAIGWTLLSELSGEADLGYVRHEKTEGLNHLSLLDCPSLDEEQAGSSSFTSRTKDEDGRAVEVGVGSGPREEDDPPRRDEGMGKLARQYQLGALRDARMNVEDGIEMSRFSLGGRLHVFVLPNLLTALSLGDDH</sequence>
<accession>A0ACA9NKH2</accession>
<comment type="caution">
    <text evidence="1">The sequence shown here is derived from an EMBL/GenBank/DDBJ whole genome shotgun (WGS) entry which is preliminary data.</text>
</comment>
<name>A0ACA9NKH2_9GLOM</name>
<reference evidence="1" key="1">
    <citation type="submission" date="2021-06" db="EMBL/GenBank/DDBJ databases">
        <authorList>
            <person name="Kallberg Y."/>
            <person name="Tangrot J."/>
            <person name="Rosling A."/>
        </authorList>
    </citation>
    <scope>NUCLEOTIDE SEQUENCE</scope>
    <source>
        <strain evidence="1">CL356</strain>
    </source>
</reference>
<dbReference type="EMBL" id="CAJVPT010021579">
    <property type="protein sequence ID" value="CAG8655620.1"/>
    <property type="molecule type" value="Genomic_DNA"/>
</dbReference>
<keyword evidence="2" id="KW-1185">Reference proteome</keyword>
<feature type="non-terminal residue" evidence="1">
    <location>
        <position position="1"/>
    </location>
</feature>
<proteinExistence type="predicted"/>
<dbReference type="Proteomes" id="UP000789525">
    <property type="component" value="Unassembled WGS sequence"/>
</dbReference>
<evidence type="ECO:0000313" key="2">
    <source>
        <dbReference type="Proteomes" id="UP000789525"/>
    </source>
</evidence>
<organism evidence="1 2">
    <name type="scientific">Acaulospora colombiana</name>
    <dbReference type="NCBI Taxonomy" id="27376"/>
    <lineage>
        <taxon>Eukaryota</taxon>
        <taxon>Fungi</taxon>
        <taxon>Fungi incertae sedis</taxon>
        <taxon>Mucoromycota</taxon>
        <taxon>Glomeromycotina</taxon>
        <taxon>Glomeromycetes</taxon>
        <taxon>Diversisporales</taxon>
        <taxon>Acaulosporaceae</taxon>
        <taxon>Acaulospora</taxon>
    </lineage>
</organism>
<protein>
    <submittedName>
        <fullName evidence="1">12533_t:CDS:1</fullName>
    </submittedName>
</protein>
<evidence type="ECO:0000313" key="1">
    <source>
        <dbReference type="EMBL" id="CAG8655620.1"/>
    </source>
</evidence>